<evidence type="ECO:0000313" key="4">
    <source>
        <dbReference type="Proteomes" id="UP000231279"/>
    </source>
</evidence>
<dbReference type="STRING" id="429701.A0A2G9HGK9"/>
<evidence type="ECO:0000256" key="1">
    <source>
        <dbReference type="ARBA" id="ARBA00022737"/>
    </source>
</evidence>
<sequence length="734" mass="82864">MLVAKNAASIVYLPKLVCRGNSSTWHTIILSAYSTFATRTSSKSNTRGDKFVVYCNTQITSHGRNGNIREAESLFHRMPDRSVVSYTAMLSAYANNGEIENARKVFDEMPQRTVATWNAMITAYIRNMKRVNGVEEAYRLFLRMPVRNAVSYSAMIMGFVNAGRFDEAERLFEETPFKWRDPFCSNAMLNGYLRIGKLEEALRVFEGMVEKNVVSWSSMVDGYCKNGRVCEARKLFDMIEDKNEFTWCSMIDGYMKMGRFEDGFQLFVQMRRETEVIIEPTILTVILESCGRLARYKEGCQMHGLVSHLGFQFDLFLSNSIIAMYSRFGCVNEARNLFNQMSEKDVVSWNSLIYCYVQAGRLEEAYELFEKADSKDSVSWTTLISGFSNKGLSEKCIKLFTSMPEVERDDVAWTALISGFVNNGEHEEAINWFIRMTRNAIRPNPITISSLLSASASLALMSLGLQMHAFVVKVNMEQDISIQNSFVSMYSKCGSVNDAYRIFKSITAPSIVSFNSMITGFAHNGCGGEALELFRQLVHQGQEPNDVTLLGVLSACTHMGLVEEGQQYFRSMRTLFKVEPGPDHLACVVDLLGRAGLLDEATKLITSMPVEPHSGVWGALLSASRTHMRPDLAKLAAQHILELEPNNAAPYVVLSDIYSFTGKRRDEEQMRLSKILRGIKKSPGCSWITLKDNVKLFLSGDKSHASFQDINITLQTIFHEMTQLDCIDIDWQPP</sequence>
<reference evidence="4" key="1">
    <citation type="journal article" date="2018" name="Gigascience">
        <title>Genome assembly of the Pink Ipe (Handroanthus impetiginosus, Bignoniaceae), a highly valued, ecologically keystone Neotropical timber forest tree.</title>
        <authorList>
            <person name="Silva-Junior O.B."/>
            <person name="Grattapaglia D."/>
            <person name="Novaes E."/>
            <person name="Collevatti R.G."/>
        </authorList>
    </citation>
    <scope>NUCLEOTIDE SEQUENCE [LARGE SCALE GENOMIC DNA]</scope>
    <source>
        <strain evidence="4">cv. UFG-1</strain>
    </source>
</reference>
<dbReference type="PROSITE" id="PS51375">
    <property type="entry name" value="PPR"/>
    <property type="match status" value="8"/>
</dbReference>
<dbReference type="NCBIfam" id="TIGR00756">
    <property type="entry name" value="PPR"/>
    <property type="match status" value="11"/>
</dbReference>
<feature type="repeat" description="PPR" evidence="2">
    <location>
        <begin position="148"/>
        <end position="178"/>
    </location>
</feature>
<dbReference type="Pfam" id="PF01535">
    <property type="entry name" value="PPR"/>
    <property type="match status" value="9"/>
</dbReference>
<dbReference type="GO" id="GO:0003723">
    <property type="term" value="F:RNA binding"/>
    <property type="evidence" value="ECO:0007669"/>
    <property type="project" value="InterPro"/>
</dbReference>
<dbReference type="InterPro" id="IPR002885">
    <property type="entry name" value="PPR_rpt"/>
</dbReference>
<feature type="repeat" description="PPR" evidence="2">
    <location>
        <begin position="243"/>
        <end position="273"/>
    </location>
</feature>
<dbReference type="InterPro" id="IPR046848">
    <property type="entry name" value="E_motif"/>
</dbReference>
<dbReference type="Pfam" id="PF20431">
    <property type="entry name" value="E_motif"/>
    <property type="match status" value="1"/>
</dbReference>
<evidence type="ECO:0000313" key="3">
    <source>
        <dbReference type="EMBL" id="PIN16646.1"/>
    </source>
</evidence>
<organism evidence="3 4">
    <name type="scientific">Handroanthus impetiginosus</name>
    <dbReference type="NCBI Taxonomy" id="429701"/>
    <lineage>
        <taxon>Eukaryota</taxon>
        <taxon>Viridiplantae</taxon>
        <taxon>Streptophyta</taxon>
        <taxon>Embryophyta</taxon>
        <taxon>Tracheophyta</taxon>
        <taxon>Spermatophyta</taxon>
        <taxon>Magnoliopsida</taxon>
        <taxon>eudicotyledons</taxon>
        <taxon>Gunneridae</taxon>
        <taxon>Pentapetalae</taxon>
        <taxon>asterids</taxon>
        <taxon>lamiids</taxon>
        <taxon>Lamiales</taxon>
        <taxon>Bignoniaceae</taxon>
        <taxon>Crescentiina</taxon>
        <taxon>Tabebuia alliance</taxon>
        <taxon>Handroanthus</taxon>
    </lineage>
</organism>
<dbReference type="InterPro" id="IPR011990">
    <property type="entry name" value="TPR-like_helical_dom_sf"/>
</dbReference>
<dbReference type="PANTHER" id="PTHR47926:SF404">
    <property type="entry name" value="(PPR) REPEAT-CONTAINING PROTEIN, PUTATIVE-RELATED"/>
    <property type="match status" value="1"/>
</dbReference>
<feature type="repeat" description="PPR" evidence="2">
    <location>
        <begin position="409"/>
        <end position="443"/>
    </location>
</feature>
<dbReference type="Gene3D" id="1.25.40.10">
    <property type="entry name" value="Tetratricopeptide repeat domain"/>
    <property type="match status" value="6"/>
</dbReference>
<feature type="repeat" description="PPR" evidence="2">
    <location>
        <begin position="510"/>
        <end position="544"/>
    </location>
</feature>
<dbReference type="FunFam" id="1.25.40.10:FF:000606">
    <property type="entry name" value="Putative pentatricopeptide repeat-containing protein"/>
    <property type="match status" value="1"/>
</dbReference>
<dbReference type="PANTHER" id="PTHR47926">
    <property type="entry name" value="PENTATRICOPEPTIDE REPEAT-CONTAINING PROTEIN"/>
    <property type="match status" value="1"/>
</dbReference>
<dbReference type="Proteomes" id="UP000231279">
    <property type="component" value="Unassembled WGS sequence"/>
</dbReference>
<dbReference type="Pfam" id="PF13041">
    <property type="entry name" value="PPR_2"/>
    <property type="match status" value="2"/>
</dbReference>
<feature type="repeat" description="PPR" evidence="2">
    <location>
        <begin position="82"/>
        <end position="116"/>
    </location>
</feature>
<proteinExistence type="predicted"/>
<dbReference type="FunFam" id="1.25.40.10:FF:001093">
    <property type="entry name" value="Pentatricopeptide repeat-containing protein At2g34400"/>
    <property type="match status" value="1"/>
</dbReference>
<comment type="caution">
    <text evidence="3">The sequence shown here is derived from an EMBL/GenBank/DDBJ whole genome shotgun (WGS) entry which is preliminary data.</text>
</comment>
<keyword evidence="1" id="KW-0677">Repeat</keyword>
<evidence type="ECO:0000256" key="2">
    <source>
        <dbReference type="PROSITE-ProRule" id="PRU00708"/>
    </source>
</evidence>
<accession>A0A2G9HGK9</accession>
<name>A0A2G9HGK9_9LAMI</name>
<keyword evidence="4" id="KW-1185">Reference proteome</keyword>
<feature type="repeat" description="PPR" evidence="2">
    <location>
        <begin position="181"/>
        <end position="215"/>
    </location>
</feature>
<dbReference type="SUPFAM" id="SSF48452">
    <property type="entry name" value="TPR-like"/>
    <property type="match status" value="2"/>
</dbReference>
<gene>
    <name evidence="3" type="ORF">CDL12_10704</name>
</gene>
<feature type="repeat" description="PPR" evidence="2">
    <location>
        <begin position="314"/>
        <end position="344"/>
    </location>
</feature>
<dbReference type="Pfam" id="PF12854">
    <property type="entry name" value="PPR_1"/>
    <property type="match status" value="1"/>
</dbReference>
<feature type="repeat" description="PPR" evidence="2">
    <location>
        <begin position="345"/>
        <end position="379"/>
    </location>
</feature>
<dbReference type="OrthoDB" id="1903086at2759"/>
<dbReference type="InterPro" id="IPR046960">
    <property type="entry name" value="PPR_At4g14850-like_plant"/>
</dbReference>
<dbReference type="GO" id="GO:0009451">
    <property type="term" value="P:RNA modification"/>
    <property type="evidence" value="ECO:0007669"/>
    <property type="project" value="InterPro"/>
</dbReference>
<dbReference type="AlphaFoldDB" id="A0A2G9HGK9"/>
<dbReference type="EMBL" id="NKXS01001824">
    <property type="protein sequence ID" value="PIN16646.1"/>
    <property type="molecule type" value="Genomic_DNA"/>
</dbReference>
<protein>
    <submittedName>
        <fullName evidence="3">Uncharacterized protein</fullName>
    </submittedName>
</protein>